<proteinExistence type="predicted"/>
<sequence length="224" mass="24907">MIVCSSCKVAVHLNCYGVQGDVMESWPCSRCKYKTDSEDSVKQACLLCPKKDGALKPVDVDGVESSGSVVQFAHLFCSLWMPEVYIEDLKKMEPIMNVKAIKGTRRKLLCKLCKLKCGACVHCSHGTCRTAFHPICAREARHRLEVWENCGSENVELWAFCSKQSEFPDVRGNPQFGDSFVARRSDSSTANCIPSKLLTEKQNKLKAGLNGDEVAVHVEAGFYF</sequence>
<protein>
    <submittedName>
        <fullName evidence="1">Uncharacterized protein</fullName>
    </submittedName>
</protein>
<dbReference type="EMBL" id="CM004388">
    <property type="protein sequence ID" value="KAG8660442.1"/>
    <property type="molecule type" value="Genomic_DNA"/>
</dbReference>
<dbReference type="Proteomes" id="UP000091857">
    <property type="component" value="Chromosome 2"/>
</dbReference>
<comment type="caution">
    <text evidence="1">The sequence shown here is derived from an EMBL/GenBank/DDBJ whole genome shotgun (WGS) entry which is preliminary data.</text>
</comment>
<gene>
    <name evidence="1" type="ORF">MANES_02G158732v8</name>
</gene>
<keyword evidence="2" id="KW-1185">Reference proteome</keyword>
<accession>A0ACB7I6C2</accession>
<evidence type="ECO:0000313" key="2">
    <source>
        <dbReference type="Proteomes" id="UP000091857"/>
    </source>
</evidence>
<organism evidence="1 2">
    <name type="scientific">Manihot esculenta</name>
    <name type="common">Cassava</name>
    <name type="synonym">Jatropha manihot</name>
    <dbReference type="NCBI Taxonomy" id="3983"/>
    <lineage>
        <taxon>Eukaryota</taxon>
        <taxon>Viridiplantae</taxon>
        <taxon>Streptophyta</taxon>
        <taxon>Embryophyta</taxon>
        <taxon>Tracheophyta</taxon>
        <taxon>Spermatophyta</taxon>
        <taxon>Magnoliopsida</taxon>
        <taxon>eudicotyledons</taxon>
        <taxon>Gunneridae</taxon>
        <taxon>Pentapetalae</taxon>
        <taxon>rosids</taxon>
        <taxon>fabids</taxon>
        <taxon>Malpighiales</taxon>
        <taxon>Euphorbiaceae</taxon>
        <taxon>Crotonoideae</taxon>
        <taxon>Manihoteae</taxon>
        <taxon>Manihot</taxon>
    </lineage>
</organism>
<name>A0ACB7I6C2_MANES</name>
<reference evidence="2" key="1">
    <citation type="journal article" date="2016" name="Nat. Biotechnol.">
        <title>Sequencing wild and cultivated cassava and related species reveals extensive interspecific hybridization and genetic diversity.</title>
        <authorList>
            <person name="Bredeson J.V."/>
            <person name="Lyons J.B."/>
            <person name="Prochnik S.E."/>
            <person name="Wu G.A."/>
            <person name="Ha C.M."/>
            <person name="Edsinger-Gonzales E."/>
            <person name="Grimwood J."/>
            <person name="Schmutz J."/>
            <person name="Rabbi I.Y."/>
            <person name="Egesi C."/>
            <person name="Nauluvula P."/>
            <person name="Lebot V."/>
            <person name="Ndunguru J."/>
            <person name="Mkamilo G."/>
            <person name="Bart R.S."/>
            <person name="Setter T.L."/>
            <person name="Gleadow R.M."/>
            <person name="Kulakow P."/>
            <person name="Ferguson M.E."/>
            <person name="Rounsley S."/>
            <person name="Rokhsar D.S."/>
        </authorList>
    </citation>
    <scope>NUCLEOTIDE SEQUENCE [LARGE SCALE GENOMIC DNA]</scope>
    <source>
        <strain evidence="2">cv. AM560-2</strain>
    </source>
</reference>
<evidence type="ECO:0000313" key="1">
    <source>
        <dbReference type="EMBL" id="KAG8660442.1"/>
    </source>
</evidence>